<dbReference type="GO" id="GO:0030170">
    <property type="term" value="F:pyridoxal phosphate binding"/>
    <property type="evidence" value="ECO:0007669"/>
    <property type="project" value="InterPro"/>
</dbReference>
<dbReference type="Pfam" id="PF03476">
    <property type="entry name" value="MOSC_N"/>
    <property type="match status" value="1"/>
</dbReference>
<name>A0A955L686_9BACT</name>
<dbReference type="Proteomes" id="UP000783287">
    <property type="component" value="Unassembled WGS sequence"/>
</dbReference>
<dbReference type="Pfam" id="PF03473">
    <property type="entry name" value="MOSC"/>
    <property type="match status" value="1"/>
</dbReference>
<accession>A0A955L686</accession>
<protein>
    <submittedName>
        <fullName evidence="2">MOSC N-terminal beta barrel domain-containing protein</fullName>
    </submittedName>
</protein>
<feature type="domain" description="MOSC" evidence="1">
    <location>
        <begin position="106"/>
        <end position="253"/>
    </location>
</feature>
<evidence type="ECO:0000313" key="2">
    <source>
        <dbReference type="EMBL" id="MCA9383660.1"/>
    </source>
</evidence>
<dbReference type="AlphaFoldDB" id="A0A955L686"/>
<sequence>MVQNKKEEINQIGEVSKLFRYPVKSMKGIEENELYISYSGVVGDRLCAFVRSEDKGSFPWLTARQAPEMILYETAFTNPTINDESYVRDGLEKNSVTVTTPEGEKYDIESIELINHLSQKYNKDIFLRKSEAGMQDSRPVSIFNLKSLSKLEQETDLEIDMLQFRMNIYADFIFDAFQEEELLNRKIRIGDTLELEINKKDARCKIITLNPKNAVANPALHAHIAKEHENFSRIYSVFLREGLVKLNDPIYLID</sequence>
<dbReference type="InterPro" id="IPR005303">
    <property type="entry name" value="MOCOS_middle"/>
</dbReference>
<dbReference type="PROSITE" id="PS51340">
    <property type="entry name" value="MOSC"/>
    <property type="match status" value="1"/>
</dbReference>
<evidence type="ECO:0000259" key="1">
    <source>
        <dbReference type="PROSITE" id="PS51340"/>
    </source>
</evidence>
<gene>
    <name evidence="2" type="ORF">KC909_04795</name>
</gene>
<dbReference type="EMBL" id="JAGQLK010000107">
    <property type="protein sequence ID" value="MCA9383660.1"/>
    <property type="molecule type" value="Genomic_DNA"/>
</dbReference>
<dbReference type="GO" id="GO:0030151">
    <property type="term" value="F:molybdenum ion binding"/>
    <property type="evidence" value="ECO:0007669"/>
    <property type="project" value="InterPro"/>
</dbReference>
<dbReference type="InterPro" id="IPR011037">
    <property type="entry name" value="Pyrv_Knase-like_insert_dom_sf"/>
</dbReference>
<proteinExistence type="predicted"/>
<evidence type="ECO:0000313" key="3">
    <source>
        <dbReference type="Proteomes" id="UP000783287"/>
    </source>
</evidence>
<organism evidence="2 3">
    <name type="scientific">Candidatus Dojkabacteria bacterium</name>
    <dbReference type="NCBI Taxonomy" id="2099670"/>
    <lineage>
        <taxon>Bacteria</taxon>
        <taxon>Candidatus Dojkabacteria</taxon>
    </lineage>
</organism>
<dbReference type="InterPro" id="IPR005302">
    <property type="entry name" value="MoCF_Sase_C"/>
</dbReference>
<dbReference type="Gene3D" id="2.40.33.20">
    <property type="entry name" value="PK beta-barrel domain-like"/>
    <property type="match status" value="1"/>
</dbReference>
<comment type="caution">
    <text evidence="2">The sequence shown here is derived from an EMBL/GenBank/DDBJ whole genome shotgun (WGS) entry which is preliminary data.</text>
</comment>
<reference evidence="2" key="1">
    <citation type="submission" date="2020-04" db="EMBL/GenBank/DDBJ databases">
        <authorList>
            <person name="Zhang T."/>
        </authorList>
    </citation>
    <scope>NUCLEOTIDE SEQUENCE</scope>
    <source>
        <strain evidence="2">HKST-UBA14</strain>
    </source>
</reference>
<dbReference type="SUPFAM" id="SSF50800">
    <property type="entry name" value="PK beta-barrel domain-like"/>
    <property type="match status" value="1"/>
</dbReference>
<dbReference type="GO" id="GO:0003824">
    <property type="term" value="F:catalytic activity"/>
    <property type="evidence" value="ECO:0007669"/>
    <property type="project" value="InterPro"/>
</dbReference>
<reference evidence="2" key="2">
    <citation type="journal article" date="2021" name="Microbiome">
        <title>Successional dynamics and alternative stable states in a saline activated sludge microbial community over 9 years.</title>
        <authorList>
            <person name="Wang Y."/>
            <person name="Ye J."/>
            <person name="Ju F."/>
            <person name="Liu L."/>
            <person name="Boyd J.A."/>
            <person name="Deng Y."/>
            <person name="Parks D.H."/>
            <person name="Jiang X."/>
            <person name="Yin X."/>
            <person name="Woodcroft B.J."/>
            <person name="Tyson G.W."/>
            <person name="Hugenholtz P."/>
            <person name="Polz M.F."/>
            <person name="Zhang T."/>
        </authorList>
    </citation>
    <scope>NUCLEOTIDE SEQUENCE</scope>
    <source>
        <strain evidence="2">HKST-UBA14</strain>
    </source>
</reference>